<protein>
    <submittedName>
        <fullName evidence="4 5">Uncharacterized protein</fullName>
    </submittedName>
</protein>
<reference evidence="4 6" key="2">
    <citation type="journal article" date="2013" name="Nature">
        <title>Insights into bilaterian evolution from three spiralian genomes.</title>
        <authorList>
            <person name="Simakov O."/>
            <person name="Marletaz F."/>
            <person name="Cho S.J."/>
            <person name="Edsinger-Gonzales E."/>
            <person name="Havlak P."/>
            <person name="Hellsten U."/>
            <person name="Kuo D.H."/>
            <person name="Larsson T."/>
            <person name="Lv J."/>
            <person name="Arendt D."/>
            <person name="Savage R."/>
            <person name="Osoegawa K."/>
            <person name="de Jong P."/>
            <person name="Grimwood J."/>
            <person name="Chapman J.A."/>
            <person name="Shapiro H."/>
            <person name="Aerts A."/>
            <person name="Otillar R.P."/>
            <person name="Terry A.Y."/>
            <person name="Boore J.L."/>
            <person name="Grigoriev I.V."/>
            <person name="Lindberg D.R."/>
            <person name="Seaver E.C."/>
            <person name="Weisblat D.A."/>
            <person name="Putnam N.H."/>
            <person name="Rokhsar D.S."/>
        </authorList>
    </citation>
    <scope>NUCLEOTIDE SEQUENCE</scope>
    <source>
        <strain evidence="4 6">I ESC-2004</strain>
    </source>
</reference>
<feature type="signal peptide" evidence="3">
    <location>
        <begin position="1"/>
        <end position="40"/>
    </location>
</feature>
<feature type="region of interest" description="Disordered" evidence="2">
    <location>
        <begin position="108"/>
        <end position="134"/>
    </location>
</feature>
<reference evidence="6" key="1">
    <citation type="submission" date="2012-12" db="EMBL/GenBank/DDBJ databases">
        <authorList>
            <person name="Hellsten U."/>
            <person name="Grimwood J."/>
            <person name="Chapman J.A."/>
            <person name="Shapiro H."/>
            <person name="Aerts A."/>
            <person name="Otillar R.P."/>
            <person name="Terry A.Y."/>
            <person name="Boore J.L."/>
            <person name="Simakov O."/>
            <person name="Marletaz F."/>
            <person name="Cho S.-J."/>
            <person name="Edsinger-Gonzales E."/>
            <person name="Havlak P."/>
            <person name="Kuo D.-H."/>
            <person name="Larsson T."/>
            <person name="Lv J."/>
            <person name="Arendt D."/>
            <person name="Savage R."/>
            <person name="Osoegawa K."/>
            <person name="de Jong P."/>
            <person name="Lindberg D.R."/>
            <person name="Seaver E.C."/>
            <person name="Weisblat D.A."/>
            <person name="Putnam N.H."/>
            <person name="Grigoriev I.V."/>
            <person name="Rokhsar D.S."/>
        </authorList>
    </citation>
    <scope>NUCLEOTIDE SEQUENCE</scope>
    <source>
        <strain evidence="6">I ESC-2004</strain>
    </source>
</reference>
<reference evidence="5" key="3">
    <citation type="submission" date="2015-06" db="UniProtKB">
        <authorList>
            <consortium name="EnsemblMetazoa"/>
        </authorList>
    </citation>
    <scope>IDENTIFICATION</scope>
</reference>
<keyword evidence="3" id="KW-0732">Signal</keyword>
<sequence length="134" mass="15246">MDRRNRVRRCRIARSCSRTTLTKMRVLILIIALLATGSHCGELNNEAKERLDVIEEKLELLGNVEDELKLLNELATKLKILNEVEKKLKVLDEFEEKLRALEEKCCKHAGGDADDDADDDADQRLSIKMDAPLS</sequence>
<feature type="compositionally biased region" description="Acidic residues" evidence="2">
    <location>
        <begin position="112"/>
        <end position="121"/>
    </location>
</feature>
<feature type="coiled-coil region" evidence="1">
    <location>
        <begin position="44"/>
        <end position="104"/>
    </location>
</feature>
<evidence type="ECO:0000313" key="5">
    <source>
        <dbReference type="EnsemblMetazoa" id="CapteP185685"/>
    </source>
</evidence>
<accession>R7UEN2</accession>
<evidence type="ECO:0000256" key="2">
    <source>
        <dbReference type="SAM" id="MobiDB-lite"/>
    </source>
</evidence>
<dbReference type="Proteomes" id="UP000014760">
    <property type="component" value="Unassembled WGS sequence"/>
</dbReference>
<dbReference type="EMBL" id="KB304724">
    <property type="protein sequence ID" value="ELU01737.1"/>
    <property type="molecule type" value="Genomic_DNA"/>
</dbReference>
<proteinExistence type="predicted"/>
<gene>
    <name evidence="4" type="ORF">CAPTEDRAFT_185685</name>
</gene>
<evidence type="ECO:0000256" key="3">
    <source>
        <dbReference type="SAM" id="SignalP"/>
    </source>
</evidence>
<dbReference type="EMBL" id="AMQN01025407">
    <property type="status" value="NOT_ANNOTATED_CDS"/>
    <property type="molecule type" value="Genomic_DNA"/>
</dbReference>
<name>R7UEN2_CAPTE</name>
<keyword evidence="6" id="KW-1185">Reference proteome</keyword>
<dbReference type="AlphaFoldDB" id="R7UEN2"/>
<organism evidence="4">
    <name type="scientific">Capitella teleta</name>
    <name type="common">Polychaete worm</name>
    <dbReference type="NCBI Taxonomy" id="283909"/>
    <lineage>
        <taxon>Eukaryota</taxon>
        <taxon>Metazoa</taxon>
        <taxon>Spiralia</taxon>
        <taxon>Lophotrochozoa</taxon>
        <taxon>Annelida</taxon>
        <taxon>Polychaeta</taxon>
        <taxon>Sedentaria</taxon>
        <taxon>Scolecida</taxon>
        <taxon>Capitellidae</taxon>
        <taxon>Capitella</taxon>
    </lineage>
</organism>
<keyword evidence="1" id="KW-0175">Coiled coil</keyword>
<evidence type="ECO:0000313" key="6">
    <source>
        <dbReference type="Proteomes" id="UP000014760"/>
    </source>
</evidence>
<evidence type="ECO:0000313" key="4">
    <source>
        <dbReference type="EMBL" id="ELU01737.1"/>
    </source>
</evidence>
<evidence type="ECO:0000256" key="1">
    <source>
        <dbReference type="SAM" id="Coils"/>
    </source>
</evidence>
<dbReference type="EnsemblMetazoa" id="CapteT185685">
    <property type="protein sequence ID" value="CapteP185685"/>
    <property type="gene ID" value="CapteG185685"/>
</dbReference>
<feature type="chain" id="PRO_5008787985" evidence="3">
    <location>
        <begin position="41"/>
        <end position="134"/>
    </location>
</feature>
<dbReference type="HOGENOM" id="CLU_1898204_0_0_1"/>